<evidence type="ECO:0000313" key="5">
    <source>
        <dbReference type="Proteomes" id="UP000180057"/>
    </source>
</evidence>
<dbReference type="InterPro" id="IPR031107">
    <property type="entry name" value="Small_HSP"/>
</dbReference>
<name>A0A1S2M2C8_9BACI</name>
<evidence type="ECO:0000256" key="1">
    <source>
        <dbReference type="PROSITE-ProRule" id="PRU00285"/>
    </source>
</evidence>
<dbReference type="InterPro" id="IPR002068">
    <property type="entry name" value="A-crystallin/Hsp20_dom"/>
</dbReference>
<dbReference type="CDD" id="cd06464">
    <property type="entry name" value="ACD_sHsps-like"/>
    <property type="match status" value="1"/>
</dbReference>
<dbReference type="STRING" id="472963.BKP45_15690"/>
<dbReference type="RefSeq" id="WP_071390642.1">
    <property type="nucleotide sequence ID" value="NZ_MLQS01000027.1"/>
</dbReference>
<accession>A0A1S2M2C8</accession>
<reference evidence="4 5" key="1">
    <citation type="submission" date="2016-10" db="EMBL/GenBank/DDBJ databases">
        <title>Draft genome sequences of four alkaliphilic bacteria belonging to the Anaerobacillus genus.</title>
        <authorList>
            <person name="Bassil N.M."/>
            <person name="Lloyd J.R."/>
        </authorList>
    </citation>
    <scope>NUCLEOTIDE SEQUENCE [LARGE SCALE GENOMIC DNA]</scope>
    <source>
        <strain evidence="4 5">DSM 22531</strain>
    </source>
</reference>
<dbReference type="PANTHER" id="PTHR11527">
    <property type="entry name" value="HEAT-SHOCK PROTEIN 20 FAMILY MEMBER"/>
    <property type="match status" value="1"/>
</dbReference>
<dbReference type="EMBL" id="MLQS01000027">
    <property type="protein sequence ID" value="OIJ18726.1"/>
    <property type="molecule type" value="Genomic_DNA"/>
</dbReference>
<comment type="similarity">
    <text evidence="1 2">Belongs to the small heat shock protein (HSP20) family.</text>
</comment>
<dbReference type="SUPFAM" id="SSF49764">
    <property type="entry name" value="HSP20-like chaperones"/>
    <property type="match status" value="1"/>
</dbReference>
<keyword evidence="5" id="KW-1185">Reference proteome</keyword>
<protein>
    <recommendedName>
        <fullName evidence="3">SHSP domain-containing protein</fullName>
    </recommendedName>
</protein>
<dbReference type="Pfam" id="PF00011">
    <property type="entry name" value="HSP20"/>
    <property type="match status" value="1"/>
</dbReference>
<feature type="domain" description="SHSP" evidence="3">
    <location>
        <begin position="34"/>
        <end position="142"/>
    </location>
</feature>
<dbReference type="Gene3D" id="2.60.40.790">
    <property type="match status" value="1"/>
</dbReference>
<evidence type="ECO:0000259" key="3">
    <source>
        <dbReference type="PROSITE" id="PS01031"/>
    </source>
</evidence>
<proteinExistence type="inferred from homology"/>
<sequence>MSKKKDNLPTPFSEKPFADFLKSIDNFFNEAFRNFQFVSGFPIKQYETNKHFIIEAELPGIKKEQIKLDIYRNQIKISVQNSEIIEETNDIQQTYRTSQSIQVAERVVLLPYNISEGEIKASYRDGLLKIILPNKRRTIEIE</sequence>
<evidence type="ECO:0000256" key="2">
    <source>
        <dbReference type="RuleBase" id="RU003616"/>
    </source>
</evidence>
<evidence type="ECO:0000313" key="4">
    <source>
        <dbReference type="EMBL" id="OIJ18726.1"/>
    </source>
</evidence>
<comment type="caution">
    <text evidence="4">The sequence shown here is derived from an EMBL/GenBank/DDBJ whole genome shotgun (WGS) entry which is preliminary data.</text>
</comment>
<dbReference type="Proteomes" id="UP000180057">
    <property type="component" value="Unassembled WGS sequence"/>
</dbReference>
<gene>
    <name evidence="4" type="ORF">BKP45_15690</name>
</gene>
<dbReference type="OrthoDB" id="1806521at2"/>
<dbReference type="InterPro" id="IPR008978">
    <property type="entry name" value="HSP20-like_chaperone"/>
</dbReference>
<dbReference type="AlphaFoldDB" id="A0A1S2M2C8"/>
<dbReference type="PROSITE" id="PS01031">
    <property type="entry name" value="SHSP"/>
    <property type="match status" value="1"/>
</dbReference>
<organism evidence="4 5">
    <name type="scientific">Anaerobacillus alkalidiazotrophicus</name>
    <dbReference type="NCBI Taxonomy" id="472963"/>
    <lineage>
        <taxon>Bacteria</taxon>
        <taxon>Bacillati</taxon>
        <taxon>Bacillota</taxon>
        <taxon>Bacilli</taxon>
        <taxon>Bacillales</taxon>
        <taxon>Bacillaceae</taxon>
        <taxon>Anaerobacillus</taxon>
    </lineage>
</organism>